<comment type="caution">
    <text evidence="2">The sequence shown here is derived from an EMBL/GenBank/DDBJ whole genome shotgun (WGS) entry which is preliminary data.</text>
</comment>
<organism evidence="2 3">
    <name type="scientific">Allacma fusca</name>
    <dbReference type="NCBI Taxonomy" id="39272"/>
    <lineage>
        <taxon>Eukaryota</taxon>
        <taxon>Metazoa</taxon>
        <taxon>Ecdysozoa</taxon>
        <taxon>Arthropoda</taxon>
        <taxon>Hexapoda</taxon>
        <taxon>Collembola</taxon>
        <taxon>Symphypleona</taxon>
        <taxon>Sminthuridae</taxon>
        <taxon>Allacma</taxon>
    </lineage>
</organism>
<dbReference type="InterPro" id="IPR048627">
    <property type="entry name" value="Sec10_HB"/>
</dbReference>
<dbReference type="InterPro" id="IPR009976">
    <property type="entry name" value="Sec10-like"/>
</dbReference>
<dbReference type="Pfam" id="PF07393">
    <property type="entry name" value="Sec10_HB"/>
    <property type="match status" value="1"/>
</dbReference>
<sequence length="120" mass="14080">MEAQRQMETYTFGPEQIRQLMIADVIKALAKNWRKVIEGAFSVICDVGEYRKCVKEFKIPLLNTLFDTLHALCNLLLALPKDLNQYFNREELMSLDPSIRLNFIQLRTDFKTARQKINLK</sequence>
<accession>A0A8J2LIE1</accession>
<dbReference type="GO" id="GO:0006893">
    <property type="term" value="P:Golgi to plasma membrane transport"/>
    <property type="evidence" value="ECO:0007669"/>
    <property type="project" value="TreeGrafter"/>
</dbReference>
<dbReference type="GO" id="GO:0006887">
    <property type="term" value="P:exocytosis"/>
    <property type="evidence" value="ECO:0007669"/>
    <property type="project" value="TreeGrafter"/>
</dbReference>
<dbReference type="Proteomes" id="UP000708208">
    <property type="component" value="Unassembled WGS sequence"/>
</dbReference>
<protein>
    <recommendedName>
        <fullName evidence="1">Exocyst complex component Sec10-like alpha-helical bundle domain-containing protein</fullName>
    </recommendedName>
</protein>
<reference evidence="2" key="1">
    <citation type="submission" date="2021-06" db="EMBL/GenBank/DDBJ databases">
        <authorList>
            <person name="Hodson N. C."/>
            <person name="Mongue J. A."/>
            <person name="Jaron S. K."/>
        </authorList>
    </citation>
    <scope>NUCLEOTIDE SEQUENCE</scope>
</reference>
<name>A0A8J2LIE1_9HEXA</name>
<feature type="domain" description="Exocyst complex component Sec10-like alpha-helical bundle" evidence="1">
    <location>
        <begin position="37"/>
        <end position="115"/>
    </location>
</feature>
<keyword evidence="3" id="KW-1185">Reference proteome</keyword>
<gene>
    <name evidence="2" type="ORF">AFUS01_LOCUS41930</name>
</gene>
<evidence type="ECO:0000313" key="3">
    <source>
        <dbReference type="Proteomes" id="UP000708208"/>
    </source>
</evidence>
<evidence type="ECO:0000259" key="1">
    <source>
        <dbReference type="Pfam" id="PF07393"/>
    </source>
</evidence>
<dbReference type="AlphaFoldDB" id="A0A8J2LIE1"/>
<dbReference type="OrthoDB" id="125856at2759"/>
<dbReference type="PANTHER" id="PTHR12100">
    <property type="entry name" value="SEC10"/>
    <property type="match status" value="1"/>
</dbReference>
<evidence type="ECO:0000313" key="2">
    <source>
        <dbReference type="EMBL" id="CAG7832241.1"/>
    </source>
</evidence>
<dbReference type="PANTHER" id="PTHR12100:SF0">
    <property type="entry name" value="EXOCYST COMPLEX COMPONENT 5"/>
    <property type="match status" value="1"/>
</dbReference>
<dbReference type="GO" id="GO:0000145">
    <property type="term" value="C:exocyst"/>
    <property type="evidence" value="ECO:0007669"/>
    <property type="project" value="TreeGrafter"/>
</dbReference>
<proteinExistence type="predicted"/>
<dbReference type="EMBL" id="CAJVCH010564074">
    <property type="protein sequence ID" value="CAG7832241.1"/>
    <property type="molecule type" value="Genomic_DNA"/>
</dbReference>